<feature type="compositionally biased region" description="Basic and acidic residues" evidence="1">
    <location>
        <begin position="79"/>
        <end position="92"/>
    </location>
</feature>
<dbReference type="AlphaFoldDB" id="A0A0D9ZGM9"/>
<evidence type="ECO:0000256" key="1">
    <source>
        <dbReference type="SAM" id="MobiDB-lite"/>
    </source>
</evidence>
<dbReference type="Proteomes" id="UP000026961">
    <property type="component" value="Chromosome 4"/>
</dbReference>
<feature type="region of interest" description="Disordered" evidence="1">
    <location>
        <begin position="1"/>
        <end position="120"/>
    </location>
</feature>
<accession>A0A0D9ZGM9</accession>
<dbReference type="Gramene" id="OGLUM04G01190.1">
    <property type="protein sequence ID" value="OGLUM04G01190.1"/>
    <property type="gene ID" value="OGLUM04G01190"/>
</dbReference>
<reference evidence="2" key="1">
    <citation type="submission" date="2015-04" db="UniProtKB">
        <authorList>
            <consortium name="EnsemblPlants"/>
        </authorList>
    </citation>
    <scope>IDENTIFICATION</scope>
</reference>
<protein>
    <submittedName>
        <fullName evidence="2">Uncharacterized protein</fullName>
    </submittedName>
</protein>
<organism evidence="2">
    <name type="scientific">Oryza glumipatula</name>
    <dbReference type="NCBI Taxonomy" id="40148"/>
    <lineage>
        <taxon>Eukaryota</taxon>
        <taxon>Viridiplantae</taxon>
        <taxon>Streptophyta</taxon>
        <taxon>Embryophyta</taxon>
        <taxon>Tracheophyta</taxon>
        <taxon>Spermatophyta</taxon>
        <taxon>Magnoliopsida</taxon>
        <taxon>Liliopsida</taxon>
        <taxon>Poales</taxon>
        <taxon>Poaceae</taxon>
        <taxon>BOP clade</taxon>
        <taxon>Oryzoideae</taxon>
        <taxon>Oryzeae</taxon>
        <taxon>Oryzinae</taxon>
        <taxon>Oryza</taxon>
    </lineage>
</organism>
<evidence type="ECO:0000313" key="3">
    <source>
        <dbReference type="Proteomes" id="UP000026961"/>
    </source>
</evidence>
<name>A0A0D9ZGM9_9ORYZ</name>
<dbReference type="EnsemblPlants" id="OGLUM04G01190.1">
    <property type="protein sequence ID" value="OGLUM04G01190.1"/>
    <property type="gene ID" value="OGLUM04G01190"/>
</dbReference>
<evidence type="ECO:0000313" key="2">
    <source>
        <dbReference type="EnsemblPlants" id="OGLUM04G01190.1"/>
    </source>
</evidence>
<keyword evidence="3" id="KW-1185">Reference proteome</keyword>
<reference evidence="2" key="2">
    <citation type="submission" date="2018-05" db="EMBL/GenBank/DDBJ databases">
        <title>OgluRS3 (Oryza glumaepatula Reference Sequence Version 3).</title>
        <authorList>
            <person name="Zhang J."/>
            <person name="Kudrna D."/>
            <person name="Lee S."/>
            <person name="Talag J."/>
            <person name="Welchert J."/>
            <person name="Wing R.A."/>
        </authorList>
    </citation>
    <scope>NUCLEOTIDE SEQUENCE [LARGE SCALE GENOMIC DNA]</scope>
</reference>
<proteinExistence type="predicted"/>
<dbReference type="HOGENOM" id="CLU_1707048_0_0_1"/>
<sequence>MGRGSASDRPRISGPCSAARLAEDGPVQEEGRRQEDSEEEGPKEDKENKNEEKIIGEGPGGSSNKQQVRDEEEIDSAETGEKVHIPEYRKDDSEDSEGESGKKKKKKKVQKAAVAKRQSSRLIRDGVPVSLKARREYLRRTTFQLVFPAAVSNL</sequence>
<feature type="compositionally biased region" description="Basic and acidic residues" evidence="1">
    <location>
        <begin position="43"/>
        <end position="55"/>
    </location>
</feature>
<feature type="compositionally biased region" description="Basic and acidic residues" evidence="1">
    <location>
        <begin position="1"/>
        <end position="11"/>
    </location>
</feature>